<evidence type="ECO:0000313" key="4">
    <source>
        <dbReference type="Proteomes" id="UP001652661"/>
    </source>
</evidence>
<evidence type="ECO:0000256" key="1">
    <source>
        <dbReference type="SAM" id="Phobius"/>
    </source>
</evidence>
<organism evidence="4 5">
    <name type="scientific">Drosophila kikkawai</name>
    <name type="common">Fruit fly</name>
    <dbReference type="NCBI Taxonomy" id="30033"/>
    <lineage>
        <taxon>Eukaryota</taxon>
        <taxon>Metazoa</taxon>
        <taxon>Ecdysozoa</taxon>
        <taxon>Arthropoda</taxon>
        <taxon>Hexapoda</taxon>
        <taxon>Insecta</taxon>
        <taxon>Pterygota</taxon>
        <taxon>Neoptera</taxon>
        <taxon>Endopterygota</taxon>
        <taxon>Diptera</taxon>
        <taxon>Brachycera</taxon>
        <taxon>Muscomorpha</taxon>
        <taxon>Ephydroidea</taxon>
        <taxon>Drosophilidae</taxon>
        <taxon>Drosophila</taxon>
        <taxon>Sophophora</taxon>
    </lineage>
</organism>
<dbReference type="RefSeq" id="XP_017029372.1">
    <property type="nucleotide sequence ID" value="XM_017173883.2"/>
</dbReference>
<keyword evidence="1" id="KW-0812">Transmembrane</keyword>
<dbReference type="OrthoDB" id="7730284at2759"/>
<keyword evidence="2" id="KW-0732">Signal</keyword>
<protein>
    <recommendedName>
        <fullName evidence="3">DUF753 domain-containing protein</fullName>
    </recommendedName>
</protein>
<dbReference type="OMA" id="TRCYRCS"/>
<feature type="domain" description="DUF753" evidence="3">
    <location>
        <begin position="425"/>
        <end position="507"/>
    </location>
</feature>
<feature type="domain" description="DUF753" evidence="3">
    <location>
        <begin position="343"/>
        <end position="415"/>
    </location>
</feature>
<keyword evidence="4" id="KW-1185">Reference proteome</keyword>
<dbReference type="PANTHER" id="PTHR21721">
    <property type="entry name" value="GH09876P-RELATED"/>
    <property type="match status" value="1"/>
</dbReference>
<keyword evidence="1" id="KW-1133">Transmembrane helix</keyword>
<feature type="signal peptide" evidence="2">
    <location>
        <begin position="1"/>
        <end position="24"/>
    </location>
</feature>
<dbReference type="Pfam" id="PF05444">
    <property type="entry name" value="DUF753"/>
    <property type="match status" value="2"/>
</dbReference>
<gene>
    <name evidence="5" type="primary">LOC108079545</name>
</gene>
<reference evidence="4" key="1">
    <citation type="submission" date="2025-05" db="UniProtKB">
        <authorList>
            <consortium name="RefSeq"/>
        </authorList>
    </citation>
    <scope>NUCLEOTIDE SEQUENCE [LARGE SCALE GENOMIC DNA]</scope>
    <source>
        <strain evidence="4">14028-0561.14</strain>
    </source>
</reference>
<name>A0A6P4IK55_DROKI</name>
<evidence type="ECO:0000256" key="2">
    <source>
        <dbReference type="SAM" id="SignalP"/>
    </source>
</evidence>
<feature type="transmembrane region" description="Helical" evidence="1">
    <location>
        <begin position="539"/>
        <end position="561"/>
    </location>
</feature>
<feature type="chain" id="PRO_5027685670" description="DUF753 domain-containing protein" evidence="2">
    <location>
        <begin position="25"/>
        <end position="563"/>
    </location>
</feature>
<dbReference type="PANTHER" id="PTHR21721:SF27">
    <property type="entry name" value="GH09876P"/>
    <property type="match status" value="1"/>
</dbReference>
<keyword evidence="1" id="KW-0472">Membrane</keyword>
<evidence type="ECO:0000313" key="5">
    <source>
        <dbReference type="RefSeq" id="XP_017029372.1"/>
    </source>
</evidence>
<accession>A0A6P4IK55</accession>
<proteinExistence type="predicted"/>
<evidence type="ECO:0000259" key="3">
    <source>
        <dbReference type="Pfam" id="PF05444"/>
    </source>
</evidence>
<dbReference type="GeneID" id="108079545"/>
<dbReference type="Proteomes" id="UP001652661">
    <property type="component" value="Chromosome 2L"/>
</dbReference>
<reference evidence="5" key="2">
    <citation type="submission" date="2025-08" db="UniProtKB">
        <authorList>
            <consortium name="RefSeq"/>
        </authorList>
    </citation>
    <scope>IDENTIFICATION</scope>
    <source>
        <strain evidence="5">14028-0561.14</strain>
        <tissue evidence="5">Whole fly</tissue>
    </source>
</reference>
<dbReference type="InterPro" id="IPR008472">
    <property type="entry name" value="DUF753"/>
</dbReference>
<dbReference type="AlphaFoldDB" id="A0A6P4IK55"/>
<sequence>MLQLNHQVLLPLLLILLLTGCSWAIVCYHCDSIALPECSQTLGEVGVLPYVECPTELTCAMSIVDSITYRGCGAVTPTTGATYSKSCSSNLCNAGVYPPGRLKCHHCAGEDCVAARGAKPKPCRYHLEEDQCYTDVISSSEAYRGCVSEQNHTLSSVAVLCDINGCNEEPGARMQICASCDSATGRGCKMDLFQVNSGKCNVSLYEECQQEVLLGEPEDKYCFSYRKLSRVVRGCSTQIPADLEPHLDELEKCRSSESNCNAGCIPQQKCLTCDTLNQELCRTNVSAISSSTCGSAEASDCFVCEYSDWSLQRGCGAAPNNPGIARCYECDEQGGCNNKTFTRCYRCSTDEAGAGCANWERPGSIYIEECGDIAAPCLALSYSNGTTERGCQRKDLTCSSSQVANCRSCEGSFCNKGAFPEERLWCHQCNGTGNHDCEEIDRGQTALPCAVHANEPEDQAMACLEYFDTHSQQIVRGCRSNPDLYYECLLRSSHHDSCRICHSQACNNSPGKELRAAYELETKAMALLMARSSSQSSHILRITALPFIWLIFSIIIILYLASD</sequence>